<name>A0A8J3IB00_9CHLR</name>
<reference evidence="1" key="1">
    <citation type="submission" date="2020-10" db="EMBL/GenBank/DDBJ databases">
        <title>Taxonomic study of unclassified bacteria belonging to the class Ktedonobacteria.</title>
        <authorList>
            <person name="Yabe S."/>
            <person name="Wang C.M."/>
            <person name="Zheng Y."/>
            <person name="Sakai Y."/>
            <person name="Cavaletti L."/>
            <person name="Monciardini P."/>
            <person name="Donadio S."/>
        </authorList>
    </citation>
    <scope>NUCLEOTIDE SEQUENCE</scope>
    <source>
        <strain evidence="1">ID150040</strain>
    </source>
</reference>
<sequence>MESAIRLFKALPVESKQGKRDEDVLKQTISRGFLFAPEVLYHYPDTPQLVKLVDDAYGRSPEQLNQTFHKSWTKVRDASIEQLVIEQILHYFTTYGFEALGIFDQDTVYVPSEQLNVPELEEGIRLVVIRGYTRSELQEKLLGVLSSGVALHEETVRDVLDIARFVGLSDEEIDRVRNKEVMAALYDTLGRVPANPIEFLRYVVYRATSKTLLIKNQASIAAIKERDNLDLLDAFARYEQEFGLARLAEIFYRFKPLFLALRTNSQLKQTINKIRRLAEHHHQPMSEDTLNVVTARLRHKQRPLDNRFFHALQTASPFRKIRLAYALKFRTTAADSIVYRIRNGKSYATAFDFSNQAGAQEAYEVVLESLTRDIAQRVEGKTIFIPAGITYGLPATEKQFTGNLPSGTSVALTQDMVVGIHWENVSGNRIDLDLSLISPESGKIGWDGSSRSEQKDILFSGDMTDAPSPHGASELFYISQQARGVFILTVNYFNYHPTRDVPFKILVAHEKPVHPTTHYTVDSNNIIALSRSTMKAKQKTLGILVADASGCTFSFAESDQGNSRSARGGGYTEQARKYLLHYYTHSIALNDILAAAGAKFVDSATEADIDLSPESIDKTTILNLLQKKAE</sequence>
<evidence type="ECO:0000313" key="1">
    <source>
        <dbReference type="EMBL" id="GHO90288.1"/>
    </source>
</evidence>
<gene>
    <name evidence="1" type="ORF">KSF_003360</name>
</gene>
<evidence type="ECO:0000313" key="2">
    <source>
        <dbReference type="Proteomes" id="UP000597444"/>
    </source>
</evidence>
<protein>
    <submittedName>
        <fullName evidence="1">Uncharacterized protein</fullName>
    </submittedName>
</protein>
<keyword evidence="2" id="KW-1185">Reference proteome</keyword>
<dbReference type="RefSeq" id="WP_220201261.1">
    <property type="nucleotide sequence ID" value="NZ_BNJK01000001.1"/>
</dbReference>
<comment type="caution">
    <text evidence="1">The sequence shown here is derived from an EMBL/GenBank/DDBJ whole genome shotgun (WGS) entry which is preliminary data.</text>
</comment>
<organism evidence="1 2">
    <name type="scientific">Reticulibacter mediterranei</name>
    <dbReference type="NCBI Taxonomy" id="2778369"/>
    <lineage>
        <taxon>Bacteria</taxon>
        <taxon>Bacillati</taxon>
        <taxon>Chloroflexota</taxon>
        <taxon>Ktedonobacteria</taxon>
        <taxon>Ktedonobacterales</taxon>
        <taxon>Reticulibacteraceae</taxon>
        <taxon>Reticulibacter</taxon>
    </lineage>
</organism>
<dbReference type="AlphaFoldDB" id="A0A8J3IB00"/>
<dbReference type="EMBL" id="BNJK01000001">
    <property type="protein sequence ID" value="GHO90288.1"/>
    <property type="molecule type" value="Genomic_DNA"/>
</dbReference>
<dbReference type="Proteomes" id="UP000597444">
    <property type="component" value="Unassembled WGS sequence"/>
</dbReference>
<proteinExistence type="predicted"/>
<accession>A0A8J3IB00</accession>